<gene>
    <name evidence="2" type="primary">LOC101846141</name>
</gene>
<dbReference type="PANTHER" id="PTHR34487:SF1">
    <property type="entry name" value="ACYL-ACP THIOESTERASE"/>
    <property type="match status" value="1"/>
</dbReference>
<reference evidence="2" key="1">
    <citation type="submission" date="2025-08" db="UniProtKB">
        <authorList>
            <consortium name="RefSeq"/>
        </authorList>
    </citation>
    <scope>IDENTIFICATION</scope>
</reference>
<dbReference type="SUPFAM" id="SSF54637">
    <property type="entry name" value="Thioesterase/thiol ester dehydrase-isomerase"/>
    <property type="match status" value="2"/>
</dbReference>
<accession>A0ABM0JR39</accession>
<dbReference type="Proteomes" id="UP000694888">
    <property type="component" value="Unplaced"/>
</dbReference>
<dbReference type="GeneID" id="101846141"/>
<protein>
    <submittedName>
        <fullName evidence="2">Uncharacterized protein LOC101846141 isoform X1</fullName>
    </submittedName>
</protein>
<evidence type="ECO:0000313" key="1">
    <source>
        <dbReference type="Proteomes" id="UP000694888"/>
    </source>
</evidence>
<sequence length="296" mass="33882">MSHHTTATLAKNFIKLAQQCHTGISRKLLSPVKHRSVVKAGFPYVDFNARAMLQPWGVLKLLELARITCWFDSQEPYMDFDQMHRLIFMASASLQIKPQVYDVELEKRPITVDLELDYVGKTSLKLANKVFFPGHSEPLVLSEMQIVLVDMETKKPAPPPQWWTDKFSREVNGSGKPLILPSTPVPTDGQMAEVEVLVLPSDVDPYVHASSAQYIKYVVEAYVRWHIKEYGYVNNGDPFRNLKSMCQSFKGEASIGDLLKVKFWPSPENQDLFHFHFLKGQNLIHECVAEFYPLEK</sequence>
<organism evidence="1 2">
    <name type="scientific">Aplysia californica</name>
    <name type="common">California sea hare</name>
    <dbReference type="NCBI Taxonomy" id="6500"/>
    <lineage>
        <taxon>Eukaryota</taxon>
        <taxon>Metazoa</taxon>
        <taxon>Spiralia</taxon>
        <taxon>Lophotrochozoa</taxon>
        <taxon>Mollusca</taxon>
        <taxon>Gastropoda</taxon>
        <taxon>Heterobranchia</taxon>
        <taxon>Euthyneura</taxon>
        <taxon>Tectipleura</taxon>
        <taxon>Aplysiida</taxon>
        <taxon>Aplysioidea</taxon>
        <taxon>Aplysiidae</taxon>
        <taxon>Aplysia</taxon>
    </lineage>
</organism>
<name>A0ABM0JR39_APLCA</name>
<dbReference type="PANTHER" id="PTHR34487">
    <property type="entry name" value="ACYL-ACP THIOESTERASE"/>
    <property type="match status" value="1"/>
</dbReference>
<dbReference type="InterPro" id="IPR029069">
    <property type="entry name" value="HotDog_dom_sf"/>
</dbReference>
<keyword evidence="1" id="KW-1185">Reference proteome</keyword>
<evidence type="ECO:0000313" key="2">
    <source>
        <dbReference type="RefSeq" id="XP_005099552.1"/>
    </source>
</evidence>
<proteinExistence type="predicted"/>
<dbReference type="Gene3D" id="3.10.129.10">
    <property type="entry name" value="Hotdog Thioesterase"/>
    <property type="match status" value="2"/>
</dbReference>
<dbReference type="RefSeq" id="XP_005099552.1">
    <property type="nucleotide sequence ID" value="XM_005099495.3"/>
</dbReference>